<dbReference type="OMA" id="IDANYDS"/>
<evidence type="ECO:0000313" key="5">
    <source>
        <dbReference type="Proteomes" id="UP000014760"/>
    </source>
</evidence>
<name>R7U3A4_CAPTE</name>
<protein>
    <submittedName>
        <fullName evidence="3 4">Uncharacterized protein</fullName>
    </submittedName>
</protein>
<dbReference type="HOGENOM" id="CLU_038004_4_0_1"/>
<dbReference type="SUPFAM" id="SSF56219">
    <property type="entry name" value="DNase I-like"/>
    <property type="match status" value="1"/>
</dbReference>
<dbReference type="Pfam" id="PF14529">
    <property type="entry name" value="Exo_endo_phos_2"/>
    <property type="match status" value="1"/>
</dbReference>
<dbReference type="EMBL" id="KB305692">
    <property type="protein sequence ID" value="ELU00825.1"/>
    <property type="molecule type" value="Genomic_DNA"/>
</dbReference>
<dbReference type="PANTHER" id="PTHR36981">
    <property type="entry name" value="ZGC:195170"/>
    <property type="match status" value="1"/>
</dbReference>
<dbReference type="GO" id="GO:0003824">
    <property type="term" value="F:catalytic activity"/>
    <property type="evidence" value="ECO:0007669"/>
    <property type="project" value="InterPro"/>
</dbReference>
<dbReference type="Gene3D" id="3.60.10.10">
    <property type="entry name" value="Endonuclease/exonuclease/phosphatase"/>
    <property type="match status" value="1"/>
</dbReference>
<accession>R7U3A4</accession>
<evidence type="ECO:0000259" key="1">
    <source>
        <dbReference type="Pfam" id="PF14529"/>
    </source>
</evidence>
<reference evidence="5" key="1">
    <citation type="submission" date="2012-12" db="EMBL/GenBank/DDBJ databases">
        <authorList>
            <person name="Hellsten U."/>
            <person name="Grimwood J."/>
            <person name="Chapman J.A."/>
            <person name="Shapiro H."/>
            <person name="Aerts A."/>
            <person name="Otillar R.P."/>
            <person name="Terry A.Y."/>
            <person name="Boore J.L."/>
            <person name="Simakov O."/>
            <person name="Marletaz F."/>
            <person name="Cho S.-J."/>
            <person name="Edsinger-Gonzales E."/>
            <person name="Havlak P."/>
            <person name="Kuo D.-H."/>
            <person name="Larsson T."/>
            <person name="Lv J."/>
            <person name="Arendt D."/>
            <person name="Savage R."/>
            <person name="Osoegawa K."/>
            <person name="de Jong P."/>
            <person name="Lindberg D.R."/>
            <person name="Seaver E.C."/>
            <person name="Weisblat D.A."/>
            <person name="Putnam N.H."/>
            <person name="Grigoriev I.V."/>
            <person name="Rokhsar D.S."/>
        </authorList>
    </citation>
    <scope>NUCLEOTIDE SEQUENCE</scope>
    <source>
        <strain evidence="5">I ESC-2004</strain>
    </source>
</reference>
<dbReference type="OrthoDB" id="9802488at2759"/>
<feature type="domain" description="Endonuclease/exonuclease/phosphatase" evidence="1">
    <location>
        <begin position="9"/>
        <end position="134"/>
    </location>
</feature>
<organism evidence="3">
    <name type="scientific">Capitella teleta</name>
    <name type="common">Polychaete worm</name>
    <dbReference type="NCBI Taxonomy" id="283909"/>
    <lineage>
        <taxon>Eukaryota</taxon>
        <taxon>Metazoa</taxon>
        <taxon>Spiralia</taxon>
        <taxon>Lophotrochozoa</taxon>
        <taxon>Annelida</taxon>
        <taxon>Polychaeta</taxon>
        <taxon>Sedentaria</taxon>
        <taxon>Scolecida</taxon>
        <taxon>Capitellidae</taxon>
        <taxon>Capitella</taxon>
    </lineage>
</organism>
<gene>
    <name evidence="3" type="ORF">CAPTEDRAFT_219997</name>
</gene>
<reference evidence="4" key="3">
    <citation type="submission" date="2015-06" db="UniProtKB">
        <authorList>
            <consortium name="EnsemblMetazoa"/>
        </authorList>
    </citation>
    <scope>IDENTIFICATION</scope>
</reference>
<dbReference type="InterPro" id="IPR036691">
    <property type="entry name" value="Endo/exonu/phosph_ase_sf"/>
</dbReference>
<dbReference type="PANTHER" id="PTHR36981:SF1">
    <property type="entry name" value="P2X PURINORECEPTOR 7 INTRACELLULAR DOMAIN-CONTAINING PROTEIN"/>
    <property type="match status" value="1"/>
</dbReference>
<feature type="domain" description="P2X purinoreceptor 7 intracellular" evidence="2">
    <location>
        <begin position="362"/>
        <end position="481"/>
    </location>
</feature>
<proteinExistence type="predicted"/>
<dbReference type="EnsemblMetazoa" id="CapteT219997">
    <property type="protein sequence ID" value="CapteP219997"/>
    <property type="gene ID" value="CapteG219997"/>
</dbReference>
<dbReference type="EMBL" id="AMQN01009562">
    <property type="status" value="NOT_ANNOTATED_CDS"/>
    <property type="molecule type" value="Genomic_DNA"/>
</dbReference>
<keyword evidence="5" id="KW-1185">Reference proteome</keyword>
<dbReference type="InterPro" id="IPR005135">
    <property type="entry name" value="Endo/exonuclease/phosphatase"/>
</dbReference>
<reference evidence="3 5" key="2">
    <citation type="journal article" date="2013" name="Nature">
        <title>Insights into bilaterian evolution from three spiralian genomes.</title>
        <authorList>
            <person name="Simakov O."/>
            <person name="Marletaz F."/>
            <person name="Cho S.J."/>
            <person name="Edsinger-Gonzales E."/>
            <person name="Havlak P."/>
            <person name="Hellsten U."/>
            <person name="Kuo D.H."/>
            <person name="Larsson T."/>
            <person name="Lv J."/>
            <person name="Arendt D."/>
            <person name="Savage R."/>
            <person name="Osoegawa K."/>
            <person name="de Jong P."/>
            <person name="Grimwood J."/>
            <person name="Chapman J.A."/>
            <person name="Shapiro H."/>
            <person name="Aerts A."/>
            <person name="Otillar R.P."/>
            <person name="Terry A.Y."/>
            <person name="Boore J.L."/>
            <person name="Grigoriev I.V."/>
            <person name="Lindberg D.R."/>
            <person name="Seaver E.C."/>
            <person name="Weisblat D.A."/>
            <person name="Putnam N.H."/>
            <person name="Rokhsar D.S."/>
        </authorList>
    </citation>
    <scope>NUCLEOTIDE SEQUENCE</scope>
    <source>
        <strain evidence="3 5">I ESC-2004</strain>
    </source>
</reference>
<evidence type="ECO:0000259" key="2">
    <source>
        <dbReference type="Pfam" id="PF20478"/>
    </source>
</evidence>
<evidence type="ECO:0000313" key="4">
    <source>
        <dbReference type="EnsemblMetazoa" id="CapteP219997"/>
    </source>
</evidence>
<evidence type="ECO:0000313" key="3">
    <source>
        <dbReference type="EMBL" id="ELU00825.1"/>
    </source>
</evidence>
<dbReference type="AlphaFoldDB" id="R7U3A4"/>
<dbReference type="EMBL" id="AMQN01009563">
    <property type="status" value="NOT_ANNOTATED_CDS"/>
    <property type="molecule type" value="Genomic_DNA"/>
</dbReference>
<sequence length="537" mass="61877">MVGFPKFILINAYMPCDSHNIVLNDEYKEILNDVESVIVLHHEIDHVIIGGDLNTDISRVRSVHSAMLKEFCTRLSLRFCLSSPKNTVGFTYNNEATGAQSVLDHFIVSENLFGSIESYSCLHEGDNLSDHLPVCLNLDVKASFAPQSNAHALNRPSWQRATVQDKAAYQLRLKELLREVDIPFDVFSCRPFECVCEDHGRMIEQYYLDVMSAMITASKECIPSWSKKKAAWWSTYVSHHQEESIFWHRIWLSSGRPRTGWVQDIRKKTRAQYKRISRWVLRNQGKLSADRMAQALSENNSRDLWREVKKLKRGSYAQPGVVDEVEGAKDVCELFRQKYEDLYSSVPFNEHEMNALLNDVSCNVDVYCKTGKCKNHHVMHVNDVQYAVNKLKPDNQCITEHQDFAILLLNQAVLKNCLTCLNHVRMDNWEIDYLPNKSLRWAAYRQFTWWIHGKLGVRVRRPIPACALIKIRHSFPEADENPSTLPLGPHNVFFEFCGGGMALLCVPVEYCKHQPAFIPARNNHSCYVTLEVSKRKL</sequence>
<dbReference type="Pfam" id="PF20478">
    <property type="entry name" value="P2RX7_C"/>
    <property type="match status" value="1"/>
</dbReference>
<dbReference type="Proteomes" id="UP000014760">
    <property type="component" value="Unassembled WGS sequence"/>
</dbReference>
<dbReference type="InterPro" id="IPR046815">
    <property type="entry name" value="P2RX7_C"/>
</dbReference>